<keyword evidence="2 3" id="KW-0040">ANK repeat</keyword>
<reference evidence="5" key="4">
    <citation type="submission" date="2023-08" db="EMBL/GenBank/DDBJ databases">
        <authorList>
            <person name="Sun Q."/>
            <person name="Zhou Y."/>
        </authorList>
    </citation>
    <scope>NUCLEOTIDE SEQUENCE</scope>
    <source>
        <strain evidence="6">CGMCC 1.8884</strain>
        <strain evidence="5">CGMCC 1.8885</strain>
    </source>
</reference>
<comment type="caution">
    <text evidence="5">The sequence shown here is derived from an EMBL/GenBank/DDBJ whole genome shotgun (WGS) entry which is preliminary data.</text>
</comment>
<evidence type="ECO:0000256" key="2">
    <source>
        <dbReference type="ARBA" id="ARBA00023043"/>
    </source>
</evidence>
<dbReference type="PROSITE" id="PS50297">
    <property type="entry name" value="ANK_REP_REGION"/>
    <property type="match status" value="3"/>
</dbReference>
<evidence type="ECO:0000256" key="3">
    <source>
        <dbReference type="PROSITE-ProRule" id="PRU00023"/>
    </source>
</evidence>
<gene>
    <name evidence="6" type="ORF">GCM10008021_18720</name>
    <name evidence="5" type="ORF">GCM10010914_27150</name>
</gene>
<feature type="region of interest" description="Disordered" evidence="4">
    <location>
        <begin position="218"/>
        <end position="239"/>
    </location>
</feature>
<feature type="repeat" description="ANK" evidence="3">
    <location>
        <begin position="106"/>
        <end position="138"/>
    </location>
</feature>
<dbReference type="Pfam" id="PF00023">
    <property type="entry name" value="Ank"/>
    <property type="match status" value="1"/>
</dbReference>
<dbReference type="PROSITE" id="PS50088">
    <property type="entry name" value="ANK_REPEAT"/>
    <property type="match status" value="3"/>
</dbReference>
<dbReference type="EMBL" id="BMMA01000037">
    <property type="protein sequence ID" value="GGI91356.1"/>
    <property type="molecule type" value="Genomic_DNA"/>
</dbReference>
<dbReference type="PRINTS" id="PR01415">
    <property type="entry name" value="ANKYRIN"/>
</dbReference>
<dbReference type="Proteomes" id="UP000630135">
    <property type="component" value="Unassembled WGS sequence"/>
</dbReference>
<dbReference type="PANTHER" id="PTHR24198:SF165">
    <property type="entry name" value="ANKYRIN REPEAT-CONTAINING PROTEIN-RELATED"/>
    <property type="match status" value="1"/>
</dbReference>
<protein>
    <recommendedName>
        <fullName evidence="9">Ankyrin repeat domain-containing protein</fullName>
    </recommendedName>
</protein>
<reference evidence="6" key="1">
    <citation type="journal article" date="2014" name="Int. J. Syst. Evol. Microbiol.">
        <title>Complete genome of a new Firmicutes species belonging to the dominant human colonic microbiota ('Ruminococcus bicirculans') reveals two chromosomes and a selective capacity to utilize plant glucans.</title>
        <authorList>
            <consortium name="NISC Comparative Sequencing Program"/>
            <person name="Wegmann U."/>
            <person name="Louis P."/>
            <person name="Goesmann A."/>
            <person name="Henrissat B."/>
            <person name="Duncan S.H."/>
            <person name="Flint H.J."/>
        </authorList>
    </citation>
    <scope>NUCLEOTIDE SEQUENCE</scope>
    <source>
        <strain evidence="6">CGMCC 1.8884</strain>
    </source>
</reference>
<name>A0AAV4K851_9DEIO</name>
<dbReference type="InterPro" id="IPR002110">
    <property type="entry name" value="Ankyrin_rpt"/>
</dbReference>
<evidence type="ECO:0008006" key="9">
    <source>
        <dbReference type="Google" id="ProtNLM"/>
    </source>
</evidence>
<sequence>MSGLRTLPPLLSTLYPTPMSDAATDLFTAIHANNPEGVRLLIQAEPELLHSRSPSGLSPVLFAAYYHRPYVLDVLLAAGPELDVFEAAATGQPLPEGADINACNVDGFTPLHLAAMFGRTEAARALLGSGADLHAPSRNPQAATPLHSALGGRQWNTARLLLERGADVNAAQPGGWTPLLLAVREGEAEMVAELLSRGADPHARTEDGESAADLARENGHETLLGQFPALSDPTDEAGA</sequence>
<evidence type="ECO:0000313" key="6">
    <source>
        <dbReference type="EMBL" id="GGP30221.1"/>
    </source>
</evidence>
<evidence type="ECO:0000313" key="8">
    <source>
        <dbReference type="Proteomes" id="UP000652720"/>
    </source>
</evidence>
<accession>A0AAV4K851</accession>
<reference evidence="7" key="3">
    <citation type="journal article" date="2019" name="Int. J. Syst. Evol. Microbiol.">
        <title>The Global Catalogue of Microorganisms (GCM) 10K type strain sequencing project: providing services to taxonomists for standard genome sequencing and annotation.</title>
        <authorList>
            <consortium name="The Broad Institute Genomics Platform"/>
            <consortium name="The Broad Institute Genome Sequencing Center for Infectious Disease"/>
            <person name="Wu L."/>
            <person name="Ma J."/>
        </authorList>
    </citation>
    <scope>NUCLEOTIDE SEQUENCE [LARGE SCALE GENOMIC DNA]</scope>
    <source>
        <strain evidence="7">CGMCC 1.8884</strain>
    </source>
</reference>
<dbReference type="AlphaFoldDB" id="A0AAV4K851"/>
<proteinExistence type="predicted"/>
<organism evidence="5 8">
    <name type="scientific">Deinococcus wulumuqiensis</name>
    <dbReference type="NCBI Taxonomy" id="980427"/>
    <lineage>
        <taxon>Bacteria</taxon>
        <taxon>Thermotogati</taxon>
        <taxon>Deinococcota</taxon>
        <taxon>Deinococci</taxon>
        <taxon>Deinococcales</taxon>
        <taxon>Deinococcaceae</taxon>
        <taxon>Deinococcus</taxon>
    </lineage>
</organism>
<evidence type="ECO:0000313" key="5">
    <source>
        <dbReference type="EMBL" id="GGI91356.1"/>
    </source>
</evidence>
<dbReference type="Pfam" id="PF12796">
    <property type="entry name" value="Ank_2"/>
    <property type="match status" value="1"/>
</dbReference>
<feature type="repeat" description="ANK" evidence="3">
    <location>
        <begin position="174"/>
        <end position="206"/>
    </location>
</feature>
<keyword evidence="7" id="KW-1185">Reference proteome</keyword>
<dbReference type="SUPFAM" id="SSF48403">
    <property type="entry name" value="Ankyrin repeat"/>
    <property type="match status" value="1"/>
</dbReference>
<evidence type="ECO:0000256" key="1">
    <source>
        <dbReference type="ARBA" id="ARBA00022737"/>
    </source>
</evidence>
<dbReference type="EMBL" id="BMLZ01000022">
    <property type="protein sequence ID" value="GGP30221.1"/>
    <property type="molecule type" value="Genomic_DNA"/>
</dbReference>
<dbReference type="PANTHER" id="PTHR24198">
    <property type="entry name" value="ANKYRIN REPEAT AND PROTEIN KINASE DOMAIN-CONTAINING PROTEIN"/>
    <property type="match status" value="1"/>
</dbReference>
<feature type="repeat" description="ANK" evidence="3">
    <location>
        <begin position="141"/>
        <end position="173"/>
    </location>
</feature>
<dbReference type="InterPro" id="IPR036770">
    <property type="entry name" value="Ankyrin_rpt-contain_sf"/>
</dbReference>
<evidence type="ECO:0000313" key="7">
    <source>
        <dbReference type="Proteomes" id="UP000630135"/>
    </source>
</evidence>
<dbReference type="Gene3D" id="1.25.40.20">
    <property type="entry name" value="Ankyrin repeat-containing domain"/>
    <property type="match status" value="2"/>
</dbReference>
<reference evidence="5" key="2">
    <citation type="journal article" date="2014" name="Int. J. Syst. Evol. Microbiol.">
        <title>Complete genome sequence of Corynebacterium casei LMG S-19264T (=DSM 44701T), isolated from a smear-ripened cheese.</title>
        <authorList>
            <consortium name="US DOE Joint Genome Institute (JGI-PGF)"/>
            <person name="Walter F."/>
            <person name="Albersmeier A."/>
            <person name="Kalinowski J."/>
            <person name="Ruckert C."/>
        </authorList>
    </citation>
    <scope>NUCLEOTIDE SEQUENCE</scope>
    <source>
        <strain evidence="5">CGMCC 1.8885</strain>
    </source>
</reference>
<dbReference type="Proteomes" id="UP000652720">
    <property type="component" value="Unassembled WGS sequence"/>
</dbReference>
<keyword evidence="1" id="KW-0677">Repeat</keyword>
<evidence type="ECO:0000256" key="4">
    <source>
        <dbReference type="SAM" id="MobiDB-lite"/>
    </source>
</evidence>
<dbReference type="SMART" id="SM00248">
    <property type="entry name" value="ANK"/>
    <property type="match status" value="5"/>
</dbReference>